<dbReference type="Pfam" id="PF00072">
    <property type="entry name" value="Response_reg"/>
    <property type="match status" value="1"/>
</dbReference>
<feature type="domain" description="Response regulatory" evidence="6">
    <location>
        <begin position="3"/>
        <end position="120"/>
    </location>
</feature>
<proteinExistence type="predicted"/>
<evidence type="ECO:0000313" key="7">
    <source>
        <dbReference type="EMBL" id="MEQ4483597.1"/>
    </source>
</evidence>
<dbReference type="RefSeq" id="WP_232186229.1">
    <property type="nucleotide sequence ID" value="NZ_JAIOAP010000007.1"/>
</dbReference>
<evidence type="ECO:0000259" key="5">
    <source>
        <dbReference type="PROSITE" id="PS01124"/>
    </source>
</evidence>
<keyword evidence="8" id="KW-1185">Reference proteome</keyword>
<accession>A0ABV1KU94</accession>
<feature type="modified residue" description="4-aspartylphosphate" evidence="4">
    <location>
        <position position="55"/>
    </location>
</feature>
<dbReference type="InterPro" id="IPR018062">
    <property type="entry name" value="HTH_AraC-typ_CS"/>
</dbReference>
<dbReference type="Gene3D" id="1.10.10.60">
    <property type="entry name" value="Homeodomain-like"/>
    <property type="match status" value="2"/>
</dbReference>
<evidence type="ECO:0000259" key="6">
    <source>
        <dbReference type="PROSITE" id="PS50110"/>
    </source>
</evidence>
<comment type="caution">
    <text evidence="7">The sequence shown here is derived from an EMBL/GenBank/DDBJ whole genome shotgun (WGS) entry which is preliminary data.</text>
</comment>
<keyword evidence="2" id="KW-0238">DNA-binding</keyword>
<dbReference type="PROSITE" id="PS00041">
    <property type="entry name" value="HTH_ARAC_FAMILY_1"/>
    <property type="match status" value="1"/>
</dbReference>
<dbReference type="CDD" id="cd17536">
    <property type="entry name" value="REC_YesN-like"/>
    <property type="match status" value="1"/>
</dbReference>
<dbReference type="EMBL" id="JASKHM010000008">
    <property type="protein sequence ID" value="MEQ4483597.1"/>
    <property type="molecule type" value="Genomic_DNA"/>
</dbReference>
<evidence type="ECO:0000256" key="1">
    <source>
        <dbReference type="ARBA" id="ARBA00023015"/>
    </source>
</evidence>
<dbReference type="InterPro" id="IPR011006">
    <property type="entry name" value="CheY-like_superfamily"/>
</dbReference>
<dbReference type="InterPro" id="IPR018060">
    <property type="entry name" value="HTH_AraC"/>
</dbReference>
<dbReference type="InterPro" id="IPR009057">
    <property type="entry name" value="Homeodomain-like_sf"/>
</dbReference>
<dbReference type="PRINTS" id="PR00032">
    <property type="entry name" value="HTHARAC"/>
</dbReference>
<dbReference type="Gene3D" id="3.40.50.2300">
    <property type="match status" value="1"/>
</dbReference>
<dbReference type="SUPFAM" id="SSF46689">
    <property type="entry name" value="Homeodomain-like"/>
    <property type="match status" value="1"/>
</dbReference>
<dbReference type="SMART" id="SM00448">
    <property type="entry name" value="REC"/>
    <property type="match status" value="1"/>
</dbReference>
<sequence length="532" mass="59458">MYKVLIAEDEHMIRKALISQMDWAAMGCVVTGETDNGTRAIGLLLSLKPDILISDIQLEGKSGIEVCQYIQGNGLSVKTVLITGFGELSYAKAAIKLDATDFILKPIDPAELEAAVRKAVAQLDAETALAEEMVKLQAVVEESLPLLKERFLLQLAGGSVPDRNELVQNMSFFNIRLDHYAVLALEIDDYGSYLDAYRPLERQALELALREQCLGLAGPTKQSCYVDFEPNCRLLVVDHERGADLIGMAEAIQENVFDKYGMSISIGISGGSTDPSRLNETVEEAKGALRHKFYSGSRSVVSHADIQDIVRGKTVSPFPYYAAVTRAVLVGNTEEARYQFHKLWSMIGHEADEAYIKNTVVEFIIVIQTSIQSGHINLEHMSFESNVYGLIASQSTVQDVRSTAEALLVTLSDEVRTIISSRNRSVVDRLLQYMNEHYGREITLKELGETVYMNPKYVSRLLKQETGENFSAMLTKIRIQKAKEMMEHGDLKVYEVAQKVGINDSRYFSQMFKKHAGVTPLDYRNRYVSPEK</sequence>
<keyword evidence="1" id="KW-0805">Transcription regulation</keyword>
<evidence type="ECO:0000313" key="8">
    <source>
        <dbReference type="Proteomes" id="UP001493487"/>
    </source>
</evidence>
<reference evidence="7 8" key="1">
    <citation type="journal article" date="2023" name="Genome Announc.">
        <title>Pan-Genome Analyses of the Genus Cohnella and Proposal of the Novel Species Cohnella silvisoli sp. nov., Isolated from Forest Soil.</title>
        <authorList>
            <person name="Wang C."/>
            <person name="Mao L."/>
            <person name="Bao G."/>
            <person name="Zhu H."/>
        </authorList>
    </citation>
    <scope>NUCLEOTIDE SEQUENCE [LARGE SCALE GENOMIC DNA]</scope>
    <source>
        <strain evidence="7 8">NL03-T5-1</strain>
    </source>
</reference>
<name>A0ABV1KU94_9BACL</name>
<dbReference type="Proteomes" id="UP001493487">
    <property type="component" value="Unassembled WGS sequence"/>
</dbReference>
<keyword evidence="3" id="KW-0804">Transcription</keyword>
<dbReference type="InterPro" id="IPR001789">
    <property type="entry name" value="Sig_transdc_resp-reg_receiver"/>
</dbReference>
<dbReference type="SUPFAM" id="SSF52172">
    <property type="entry name" value="CheY-like"/>
    <property type="match status" value="1"/>
</dbReference>
<evidence type="ECO:0000256" key="2">
    <source>
        <dbReference type="ARBA" id="ARBA00023125"/>
    </source>
</evidence>
<protein>
    <submittedName>
        <fullName evidence="7">Response regulator</fullName>
    </submittedName>
</protein>
<evidence type="ECO:0000256" key="4">
    <source>
        <dbReference type="PROSITE-ProRule" id="PRU00169"/>
    </source>
</evidence>
<feature type="domain" description="HTH araC/xylS-type" evidence="5">
    <location>
        <begin position="428"/>
        <end position="526"/>
    </location>
</feature>
<dbReference type="PROSITE" id="PS50110">
    <property type="entry name" value="RESPONSE_REGULATORY"/>
    <property type="match status" value="1"/>
</dbReference>
<organism evidence="7 8">
    <name type="scientific">Cohnella silvisoli</name>
    <dbReference type="NCBI Taxonomy" id="2873699"/>
    <lineage>
        <taxon>Bacteria</taxon>
        <taxon>Bacillati</taxon>
        <taxon>Bacillota</taxon>
        <taxon>Bacilli</taxon>
        <taxon>Bacillales</taxon>
        <taxon>Paenibacillaceae</taxon>
        <taxon>Cohnella</taxon>
    </lineage>
</organism>
<dbReference type="PANTHER" id="PTHR43280:SF10">
    <property type="entry name" value="REGULATORY PROTEIN POCR"/>
    <property type="match status" value="1"/>
</dbReference>
<evidence type="ECO:0000256" key="3">
    <source>
        <dbReference type="ARBA" id="ARBA00023163"/>
    </source>
</evidence>
<gene>
    <name evidence="7" type="ORF">QJS35_14480</name>
</gene>
<dbReference type="PANTHER" id="PTHR43280">
    <property type="entry name" value="ARAC-FAMILY TRANSCRIPTIONAL REGULATOR"/>
    <property type="match status" value="1"/>
</dbReference>
<dbReference type="SMART" id="SM00342">
    <property type="entry name" value="HTH_ARAC"/>
    <property type="match status" value="1"/>
</dbReference>
<dbReference type="Pfam" id="PF12833">
    <property type="entry name" value="HTH_18"/>
    <property type="match status" value="1"/>
</dbReference>
<keyword evidence="4" id="KW-0597">Phosphoprotein</keyword>
<dbReference type="PROSITE" id="PS01124">
    <property type="entry name" value="HTH_ARAC_FAMILY_2"/>
    <property type="match status" value="1"/>
</dbReference>
<dbReference type="InterPro" id="IPR020449">
    <property type="entry name" value="Tscrpt_reg_AraC-type_HTH"/>
</dbReference>